<dbReference type="OrthoDB" id="435282at2759"/>
<organism evidence="8 9">
    <name type="scientific">Neohortaea acidophila</name>
    <dbReference type="NCBI Taxonomy" id="245834"/>
    <lineage>
        <taxon>Eukaryota</taxon>
        <taxon>Fungi</taxon>
        <taxon>Dikarya</taxon>
        <taxon>Ascomycota</taxon>
        <taxon>Pezizomycotina</taxon>
        <taxon>Dothideomycetes</taxon>
        <taxon>Dothideomycetidae</taxon>
        <taxon>Mycosphaerellales</taxon>
        <taxon>Teratosphaeriaceae</taxon>
        <taxon>Neohortaea</taxon>
    </lineage>
</organism>
<feature type="region of interest" description="Disordered" evidence="6">
    <location>
        <begin position="525"/>
        <end position="559"/>
    </location>
</feature>
<evidence type="ECO:0000256" key="3">
    <source>
        <dbReference type="ARBA" id="ARBA00022691"/>
    </source>
</evidence>
<dbReference type="SUPFAM" id="SSF53335">
    <property type="entry name" value="S-adenosyl-L-methionine-dependent methyltransferases"/>
    <property type="match status" value="1"/>
</dbReference>
<evidence type="ECO:0000256" key="1">
    <source>
        <dbReference type="ARBA" id="ARBA00022603"/>
    </source>
</evidence>
<evidence type="ECO:0000256" key="6">
    <source>
        <dbReference type="SAM" id="MobiDB-lite"/>
    </source>
</evidence>
<keyword evidence="3 5" id="KW-0949">S-adenosyl-L-methionine</keyword>
<keyword evidence="4 5" id="KW-0694">RNA-binding</keyword>
<keyword evidence="2 5" id="KW-0808">Transferase</keyword>
<proteinExistence type="inferred from homology"/>
<dbReference type="GO" id="GO:0005730">
    <property type="term" value="C:nucleolus"/>
    <property type="evidence" value="ECO:0007669"/>
    <property type="project" value="TreeGrafter"/>
</dbReference>
<dbReference type="InterPro" id="IPR048889">
    <property type="entry name" value="NSUN5_RCM1_N"/>
</dbReference>
<feature type="binding site" evidence="5">
    <location>
        <position position="325"/>
    </location>
    <ligand>
        <name>S-adenosyl-L-methionine</name>
        <dbReference type="ChEBI" id="CHEBI:59789"/>
    </ligand>
</feature>
<feature type="binding site" evidence="5">
    <location>
        <position position="305"/>
    </location>
    <ligand>
        <name>S-adenosyl-L-methionine</name>
        <dbReference type="ChEBI" id="CHEBI:59789"/>
    </ligand>
</feature>
<feature type="binding site" evidence="5">
    <location>
        <begin position="242"/>
        <end position="248"/>
    </location>
    <ligand>
        <name>S-adenosyl-L-methionine</name>
        <dbReference type="ChEBI" id="CHEBI:59789"/>
    </ligand>
</feature>
<dbReference type="GO" id="GO:0070475">
    <property type="term" value="P:rRNA base methylation"/>
    <property type="evidence" value="ECO:0007669"/>
    <property type="project" value="TreeGrafter"/>
</dbReference>
<dbReference type="InterPro" id="IPR001678">
    <property type="entry name" value="MeTrfase_RsmB-F_NOP2_dom"/>
</dbReference>
<evidence type="ECO:0000313" key="8">
    <source>
        <dbReference type="EMBL" id="KAF2480923.1"/>
    </source>
</evidence>
<evidence type="ECO:0000313" key="9">
    <source>
        <dbReference type="Proteomes" id="UP000799767"/>
    </source>
</evidence>
<name>A0A6A6PNB8_9PEZI</name>
<dbReference type="PRINTS" id="PR02008">
    <property type="entry name" value="RCMTFAMILY"/>
</dbReference>
<dbReference type="Gene3D" id="3.30.70.1170">
    <property type="entry name" value="Sun protein, domain 3"/>
    <property type="match status" value="1"/>
</dbReference>
<dbReference type="Gene3D" id="3.40.50.150">
    <property type="entry name" value="Vaccinia Virus protein VP39"/>
    <property type="match status" value="1"/>
</dbReference>
<reference evidence="8" key="1">
    <citation type="journal article" date="2020" name="Stud. Mycol.">
        <title>101 Dothideomycetes genomes: a test case for predicting lifestyles and emergence of pathogens.</title>
        <authorList>
            <person name="Haridas S."/>
            <person name="Albert R."/>
            <person name="Binder M."/>
            <person name="Bloem J."/>
            <person name="Labutti K."/>
            <person name="Salamov A."/>
            <person name="Andreopoulos B."/>
            <person name="Baker S."/>
            <person name="Barry K."/>
            <person name="Bills G."/>
            <person name="Bluhm B."/>
            <person name="Cannon C."/>
            <person name="Castanera R."/>
            <person name="Culley D."/>
            <person name="Daum C."/>
            <person name="Ezra D."/>
            <person name="Gonzalez J."/>
            <person name="Henrissat B."/>
            <person name="Kuo A."/>
            <person name="Liang C."/>
            <person name="Lipzen A."/>
            <person name="Lutzoni F."/>
            <person name="Magnuson J."/>
            <person name="Mondo S."/>
            <person name="Nolan M."/>
            <person name="Ohm R."/>
            <person name="Pangilinan J."/>
            <person name="Park H.-J."/>
            <person name="Ramirez L."/>
            <person name="Alfaro M."/>
            <person name="Sun H."/>
            <person name="Tritt A."/>
            <person name="Yoshinaga Y."/>
            <person name="Zwiers L.-H."/>
            <person name="Turgeon B."/>
            <person name="Goodwin S."/>
            <person name="Spatafora J."/>
            <person name="Crous P."/>
            <person name="Grigoriev I."/>
        </authorList>
    </citation>
    <scope>NUCLEOTIDE SEQUENCE</scope>
    <source>
        <strain evidence="8">CBS 113389</strain>
    </source>
</reference>
<dbReference type="GO" id="GO:0008173">
    <property type="term" value="F:RNA methyltransferase activity"/>
    <property type="evidence" value="ECO:0007669"/>
    <property type="project" value="InterPro"/>
</dbReference>
<dbReference type="InterPro" id="IPR049560">
    <property type="entry name" value="MeTrfase_RsmB-F_NOP2_cat"/>
</dbReference>
<dbReference type="Pfam" id="PF21153">
    <property type="entry name" value="NSUN5_N"/>
    <property type="match status" value="1"/>
</dbReference>
<dbReference type="RefSeq" id="XP_033587493.1">
    <property type="nucleotide sequence ID" value="XM_033731514.1"/>
</dbReference>
<feature type="domain" description="SAM-dependent MTase RsmB/NOP-type" evidence="7">
    <location>
        <begin position="135"/>
        <end position="517"/>
    </location>
</feature>
<feature type="active site" description="Nucleophile" evidence="5">
    <location>
        <position position="425"/>
    </location>
</feature>
<dbReference type="EMBL" id="MU001639">
    <property type="protein sequence ID" value="KAF2480923.1"/>
    <property type="molecule type" value="Genomic_DNA"/>
</dbReference>
<dbReference type="GO" id="GO:0003723">
    <property type="term" value="F:RNA binding"/>
    <property type="evidence" value="ECO:0007669"/>
    <property type="project" value="UniProtKB-UniRule"/>
</dbReference>
<dbReference type="PROSITE" id="PS51686">
    <property type="entry name" value="SAM_MT_RSMB_NOP"/>
    <property type="match status" value="1"/>
</dbReference>
<dbReference type="Pfam" id="PF01189">
    <property type="entry name" value="Methyltr_RsmB-F"/>
    <property type="match status" value="1"/>
</dbReference>
<dbReference type="InterPro" id="IPR049561">
    <property type="entry name" value="NSUN5_7_fdxn-like"/>
</dbReference>
<keyword evidence="9" id="KW-1185">Reference proteome</keyword>
<sequence length="559" mass="60588">MSLYHEAAEVFAVASKDGGSIKSIVFSKKKWKSDGRTLFALTTETAKWSDVLSKVIENSGVLKVEKQLSPQLALLLVHDLLLAPRGLALTPKHGLAASITKHKARLSAELTKERLRRGFASIDALRSHVNGSAGDVRSGLYRHPRWIRINTLRTSLAAQLETTFASFKPTSAMTDIMTCSPADKLVHTDQHVPNLLAVPPGVDITSHQAYKDGKLIIQDKASCFPAYLLDPSSTVGDIIDACAAPGNKTTHLAALTSSGADQQTSPSRKRKIFACERDAERSKTLSKMVRLAGADSVVQVRTRQDFLKVSPQAAEFANVTAILLDPSCSGSGIVGRDEAVLNLHLPAVDTENGTKTTHRKRKHEMAEAETKQLATDDTSENVPLEGEAAGTKLQDRLAALSSFQLRLLEHAMTFHAVARIAYSTCSLHDEENEQVVAKALLSDVAVERGWKILRREQQVDGMQAWSKRGRVEAVAAVMNADTTEEIDADVVAEACIRCEKGGEDGTMGFFVAGFMRDVEARNGGVQPSKKGAAVSATLHNGTDLQNGDEEEWEGFSDQE</sequence>
<dbReference type="InterPro" id="IPR023267">
    <property type="entry name" value="RCMT"/>
</dbReference>
<dbReference type="Proteomes" id="UP000799767">
    <property type="component" value="Unassembled WGS sequence"/>
</dbReference>
<accession>A0A6A6PNB8</accession>
<dbReference type="Pfam" id="PF21148">
    <property type="entry name" value="NSUN5_fdxn-like"/>
    <property type="match status" value="1"/>
</dbReference>
<comment type="similarity">
    <text evidence="5">Belongs to the class I-like SAM-binding methyltransferase superfamily. RsmB/NOP family.</text>
</comment>
<protein>
    <submittedName>
        <fullName evidence="8">S-adenosyl-L-methionine-dependent methyltransferase</fullName>
    </submittedName>
</protein>
<evidence type="ECO:0000259" key="7">
    <source>
        <dbReference type="PROSITE" id="PS51686"/>
    </source>
</evidence>
<evidence type="ECO:0000256" key="4">
    <source>
        <dbReference type="ARBA" id="ARBA00022884"/>
    </source>
</evidence>
<dbReference type="PANTHER" id="PTHR22807:SF4">
    <property type="entry name" value="28S RRNA (CYTOSINE-C(5))-METHYLTRANSFERASE"/>
    <property type="match status" value="1"/>
</dbReference>
<evidence type="ECO:0000256" key="2">
    <source>
        <dbReference type="ARBA" id="ARBA00022679"/>
    </source>
</evidence>
<dbReference type="AlphaFoldDB" id="A0A6A6PNB8"/>
<keyword evidence="1 5" id="KW-0489">Methyltransferase</keyword>
<gene>
    <name evidence="8" type="ORF">BDY17DRAFT_255256</name>
</gene>
<dbReference type="InterPro" id="IPR029063">
    <property type="entry name" value="SAM-dependent_MTases_sf"/>
</dbReference>
<feature type="binding site" evidence="5">
    <location>
        <position position="276"/>
    </location>
    <ligand>
        <name>S-adenosyl-L-methionine</name>
        <dbReference type="ChEBI" id="CHEBI:59789"/>
    </ligand>
</feature>
<dbReference type="GeneID" id="54472516"/>
<dbReference type="PANTHER" id="PTHR22807">
    <property type="entry name" value="NOP2 YEAST -RELATED NOL1/NOP2/FMU SUN DOMAIN-CONTAINING"/>
    <property type="match status" value="1"/>
</dbReference>
<feature type="compositionally biased region" description="Acidic residues" evidence="6">
    <location>
        <begin position="546"/>
        <end position="559"/>
    </location>
</feature>
<evidence type="ECO:0000256" key="5">
    <source>
        <dbReference type="PROSITE-ProRule" id="PRU01023"/>
    </source>
</evidence>